<dbReference type="Pfam" id="PF20654">
    <property type="entry name" value="Sec3_C-term"/>
    <property type="match status" value="1"/>
</dbReference>
<dbReference type="InterPro" id="IPR019160">
    <property type="entry name" value="Sec3_CC"/>
</dbReference>
<evidence type="ECO:0000313" key="7">
    <source>
        <dbReference type="EMBL" id="PJF17479.1"/>
    </source>
</evidence>
<organism evidence="7 8">
    <name type="scientific">Paramicrosporidium saccamoebae</name>
    <dbReference type="NCBI Taxonomy" id="1246581"/>
    <lineage>
        <taxon>Eukaryota</taxon>
        <taxon>Fungi</taxon>
        <taxon>Fungi incertae sedis</taxon>
        <taxon>Cryptomycota</taxon>
        <taxon>Cryptomycota incertae sedis</taxon>
        <taxon>Paramicrosporidium</taxon>
    </lineage>
</organism>
<dbReference type="PANTHER" id="PTHR16092:SF14">
    <property type="entry name" value="EXOCYST COMPLEX COMPONENT 1 ISOFORM X1"/>
    <property type="match status" value="1"/>
</dbReference>
<dbReference type="GO" id="GO:0006887">
    <property type="term" value="P:exocytosis"/>
    <property type="evidence" value="ECO:0007669"/>
    <property type="project" value="UniProtKB-KW"/>
</dbReference>
<evidence type="ECO:0000313" key="8">
    <source>
        <dbReference type="Proteomes" id="UP000240830"/>
    </source>
</evidence>
<gene>
    <name evidence="7" type="ORF">PSACC_02750</name>
</gene>
<evidence type="ECO:0000256" key="4">
    <source>
        <dbReference type="ARBA" id="ARBA00023054"/>
    </source>
</evidence>
<dbReference type="GO" id="GO:0005886">
    <property type="term" value="C:plasma membrane"/>
    <property type="evidence" value="ECO:0007669"/>
    <property type="project" value="TreeGrafter"/>
</dbReference>
<comment type="caution">
    <text evidence="7">The sequence shown here is derived from an EMBL/GenBank/DDBJ whole genome shotgun (WGS) entry which is preliminary data.</text>
</comment>
<evidence type="ECO:0000259" key="5">
    <source>
        <dbReference type="Pfam" id="PF09763"/>
    </source>
</evidence>
<dbReference type="PANTHER" id="PTHR16092">
    <property type="entry name" value="SEC3/SYNTAXIN-RELATED"/>
    <property type="match status" value="1"/>
</dbReference>
<dbReference type="GO" id="GO:0000145">
    <property type="term" value="C:exocyst"/>
    <property type="evidence" value="ECO:0007669"/>
    <property type="project" value="InterPro"/>
</dbReference>
<dbReference type="OrthoDB" id="27109at2759"/>
<accession>A0A2H9TIB9</accession>
<keyword evidence="4" id="KW-0175">Coiled coil</keyword>
<dbReference type="GO" id="GO:0005546">
    <property type="term" value="F:phosphatidylinositol-4,5-bisphosphate binding"/>
    <property type="evidence" value="ECO:0007669"/>
    <property type="project" value="TreeGrafter"/>
</dbReference>
<proteinExistence type="inferred from homology"/>
<protein>
    <submittedName>
        <fullName evidence="7">Exocyst complex, component Exoc1 domain-containing protein</fullName>
    </submittedName>
</protein>
<evidence type="ECO:0000256" key="2">
    <source>
        <dbReference type="ARBA" id="ARBA00022448"/>
    </source>
</evidence>
<dbReference type="AlphaFoldDB" id="A0A2H9TIB9"/>
<sequence>MESAEKSHLVLPGLLRAIDEVSQVDSLLAEYCQSLQLMGVEIQQIEELNRGLNIQNNNQQRLLDELDSILVDIFTNIDGLTGRLEDAEKVGEIAEAAMMVHSLREKYVEAKRVAKKIVLRLIGLDDLVPFLQAYSPLITALHRIDGRRHTEVVTSYQMEMSTIFRRETADLLEVLKNTRLIKRGPDEKNYLFVSLSASMVGDKMSSMGERLISMGQKTSGANVSSRKFSTLPLFDPNVLPELESGEGLLPDQIFHLMIMCIALVMDIQQSVCAQIFYEMREGEVESDERLLRMVDSMMMAAFASADEVLGSFIDYVTKLDNSISIDLLVVLDIRIQQLQTQLPIFAKMLTTLRRRLVSIAEVFIADQVAVIEAMKFSARKRSGIFPFVSLFPTFITRMEKVAGDTQGPTRELMNKGYERLTAAIFRSLDALAAEAERSADEKERINASVMNIQNSHYLVSQLDAIKSPAVETSLRLAQSRFDHHLSLYSSLSLHRFFSKLLEFFDGISAQLENTPPEEVAFHASYSKASAKRVLTAYPVREVRKNLELVWVRVEKHFGDDKTVRQVVWRAIQDYFVKDSTQFAEAIQKVYPGTDVQLCYSVADAMACFSEISH</sequence>
<reference evidence="7 8" key="1">
    <citation type="submission" date="2016-10" db="EMBL/GenBank/DDBJ databases">
        <title>The genome of Paramicrosporidium saccamoebae is the missing link in understanding Cryptomycota and Microsporidia evolution.</title>
        <authorList>
            <person name="Quandt C.A."/>
            <person name="Beaudet D."/>
            <person name="Corsaro D."/>
            <person name="Michel R."/>
            <person name="Corradi N."/>
            <person name="James T."/>
        </authorList>
    </citation>
    <scope>NUCLEOTIDE SEQUENCE [LARGE SCALE GENOMIC DNA]</scope>
    <source>
        <strain evidence="7 8">KSL3</strain>
    </source>
</reference>
<feature type="domain" description="Exocyst complex component Sec3 C-terminal" evidence="6">
    <location>
        <begin position="282"/>
        <end position="592"/>
    </location>
</feature>
<dbReference type="Proteomes" id="UP000240830">
    <property type="component" value="Unassembled WGS sequence"/>
</dbReference>
<keyword evidence="2" id="KW-0813">Transport</keyword>
<keyword evidence="8" id="KW-1185">Reference proteome</keyword>
<dbReference type="STRING" id="1246581.A0A2H9TIB9"/>
<dbReference type="InterPro" id="IPR048628">
    <property type="entry name" value="Sec3_C"/>
</dbReference>
<evidence type="ECO:0000256" key="1">
    <source>
        <dbReference type="ARBA" id="ARBA00006518"/>
    </source>
</evidence>
<dbReference type="Pfam" id="PF09763">
    <property type="entry name" value="Sec3_CC"/>
    <property type="match status" value="1"/>
</dbReference>
<comment type="similarity">
    <text evidence="1">Belongs to the SEC3 family.</text>
</comment>
<dbReference type="EMBL" id="MTSL01000174">
    <property type="protein sequence ID" value="PJF17479.1"/>
    <property type="molecule type" value="Genomic_DNA"/>
</dbReference>
<keyword evidence="3" id="KW-0268">Exocytosis</keyword>
<name>A0A2H9TIB9_9FUNG</name>
<evidence type="ECO:0000256" key="3">
    <source>
        <dbReference type="ARBA" id="ARBA00022483"/>
    </source>
</evidence>
<feature type="domain" description="Exocyst complex component Sec3 coiled-coil" evidence="5">
    <location>
        <begin position="1"/>
        <end position="73"/>
    </location>
</feature>
<dbReference type="GO" id="GO:0006893">
    <property type="term" value="P:Golgi to plasma membrane transport"/>
    <property type="evidence" value="ECO:0007669"/>
    <property type="project" value="TreeGrafter"/>
</dbReference>
<evidence type="ECO:0000259" key="6">
    <source>
        <dbReference type="Pfam" id="PF20654"/>
    </source>
</evidence>